<keyword evidence="3" id="KW-1185">Reference proteome</keyword>
<dbReference type="Proteomes" id="UP000184082">
    <property type="component" value="Unassembled WGS sequence"/>
</dbReference>
<dbReference type="STRING" id="1121266.SAMN02745883_02182"/>
<sequence length="136" mass="16126">MFFKHKDMEDMEQIVVNELYYNLSQNKDFNIKYYLHKTETKIFNMYLVISAINIFVYAYILSLKIANDSLNLIIVIGASIFTFFYFLRMNIKAYNILKEILKPVNVDDCNKIPSWIINLYGLSSVRDKCKHKITSQ</sequence>
<accession>A0A1M6SXI2</accession>
<evidence type="ECO:0000256" key="1">
    <source>
        <dbReference type="SAM" id="Phobius"/>
    </source>
</evidence>
<name>A0A1M6SXI2_9FIRM</name>
<feature type="transmembrane region" description="Helical" evidence="1">
    <location>
        <begin position="42"/>
        <end position="63"/>
    </location>
</feature>
<protein>
    <submittedName>
        <fullName evidence="2">Uncharacterized protein</fullName>
    </submittedName>
</protein>
<keyword evidence="1" id="KW-0472">Membrane</keyword>
<dbReference type="RefSeq" id="WP_147363025.1">
    <property type="nucleotide sequence ID" value="NZ_FRAJ01000021.1"/>
</dbReference>
<dbReference type="EMBL" id="FRAJ01000021">
    <property type="protein sequence ID" value="SHK49396.1"/>
    <property type="molecule type" value="Genomic_DNA"/>
</dbReference>
<feature type="transmembrane region" description="Helical" evidence="1">
    <location>
        <begin position="69"/>
        <end position="87"/>
    </location>
</feature>
<gene>
    <name evidence="2" type="ORF">SAMN02745883_02182</name>
</gene>
<keyword evidence="1" id="KW-0812">Transmembrane</keyword>
<dbReference type="AlphaFoldDB" id="A0A1M6SXI2"/>
<evidence type="ECO:0000313" key="3">
    <source>
        <dbReference type="Proteomes" id="UP000184082"/>
    </source>
</evidence>
<organism evidence="2 3">
    <name type="scientific">Caminicella sporogenes DSM 14501</name>
    <dbReference type="NCBI Taxonomy" id="1121266"/>
    <lineage>
        <taxon>Bacteria</taxon>
        <taxon>Bacillati</taxon>
        <taxon>Bacillota</taxon>
        <taxon>Clostridia</taxon>
        <taxon>Peptostreptococcales</taxon>
        <taxon>Caminicellaceae</taxon>
        <taxon>Caminicella</taxon>
    </lineage>
</organism>
<reference evidence="2 3" key="1">
    <citation type="submission" date="2016-11" db="EMBL/GenBank/DDBJ databases">
        <authorList>
            <person name="Jaros S."/>
            <person name="Januszkiewicz K."/>
            <person name="Wedrychowicz H."/>
        </authorList>
    </citation>
    <scope>NUCLEOTIDE SEQUENCE [LARGE SCALE GENOMIC DNA]</scope>
    <source>
        <strain evidence="2 3">DSM 14501</strain>
    </source>
</reference>
<proteinExistence type="predicted"/>
<evidence type="ECO:0000313" key="2">
    <source>
        <dbReference type="EMBL" id="SHK49396.1"/>
    </source>
</evidence>
<keyword evidence="1" id="KW-1133">Transmembrane helix</keyword>